<dbReference type="Gene3D" id="1.10.287.470">
    <property type="entry name" value="Helix hairpin bin"/>
    <property type="match status" value="1"/>
</dbReference>
<dbReference type="InterPro" id="IPR058626">
    <property type="entry name" value="MdtA-like_b-barrel"/>
</dbReference>
<feature type="domain" description="Multidrug resistance protein MdtA-like C-terminal permuted SH3" evidence="7">
    <location>
        <begin position="288"/>
        <end position="348"/>
    </location>
</feature>
<dbReference type="GO" id="GO:0030313">
    <property type="term" value="C:cell envelope"/>
    <property type="evidence" value="ECO:0007669"/>
    <property type="project" value="UniProtKB-SubCell"/>
</dbReference>
<dbReference type="SUPFAM" id="SSF111369">
    <property type="entry name" value="HlyD-like secretion proteins"/>
    <property type="match status" value="1"/>
</dbReference>
<keyword evidence="4" id="KW-0732">Signal</keyword>
<dbReference type="Pfam" id="PF25917">
    <property type="entry name" value="BSH_RND"/>
    <property type="match status" value="1"/>
</dbReference>
<proteinExistence type="inferred from homology"/>
<dbReference type="GO" id="GO:0022857">
    <property type="term" value="F:transmembrane transporter activity"/>
    <property type="evidence" value="ECO:0007669"/>
    <property type="project" value="InterPro"/>
</dbReference>
<dbReference type="Pfam" id="PF25944">
    <property type="entry name" value="Beta-barrel_RND"/>
    <property type="match status" value="1"/>
</dbReference>
<dbReference type="InterPro" id="IPR058625">
    <property type="entry name" value="MdtA-like_BSH"/>
</dbReference>
<dbReference type="Proteomes" id="UP000028933">
    <property type="component" value="Chromosome"/>
</dbReference>
<evidence type="ECO:0000256" key="2">
    <source>
        <dbReference type="ARBA" id="ARBA00009477"/>
    </source>
</evidence>
<keyword evidence="3" id="KW-0175">Coiled coil</keyword>
<accession>A0A077EGV8</accession>
<dbReference type="NCBIfam" id="TIGR01730">
    <property type="entry name" value="RND_mfp"/>
    <property type="match status" value="1"/>
</dbReference>
<dbReference type="InterPro" id="IPR058627">
    <property type="entry name" value="MdtA-like_C"/>
</dbReference>
<feature type="signal peptide" evidence="4">
    <location>
        <begin position="1"/>
        <end position="22"/>
    </location>
</feature>
<dbReference type="AlphaFoldDB" id="A0A077EGV8"/>
<feature type="domain" description="Multidrug resistance protein MdtA-like beta-barrel" evidence="6">
    <location>
        <begin position="203"/>
        <end position="273"/>
    </location>
</feature>
<evidence type="ECO:0000256" key="3">
    <source>
        <dbReference type="SAM" id="Coils"/>
    </source>
</evidence>
<dbReference type="Gene3D" id="2.40.50.100">
    <property type="match status" value="1"/>
</dbReference>
<dbReference type="Gene3D" id="2.40.30.170">
    <property type="match status" value="1"/>
</dbReference>
<feature type="chain" id="PRO_5001717704" evidence="4">
    <location>
        <begin position="23"/>
        <end position="362"/>
    </location>
</feature>
<evidence type="ECO:0000256" key="1">
    <source>
        <dbReference type="ARBA" id="ARBA00004196"/>
    </source>
</evidence>
<comment type="similarity">
    <text evidence="2">Belongs to the membrane fusion protein (MFP) (TC 8.A.1) family.</text>
</comment>
<feature type="coiled-coil region" evidence="3">
    <location>
        <begin position="89"/>
        <end position="125"/>
    </location>
</feature>
<feature type="domain" description="Multidrug resistance protein MdtA-like barrel-sandwich hybrid" evidence="5">
    <location>
        <begin position="58"/>
        <end position="192"/>
    </location>
</feature>
<reference evidence="8" key="1">
    <citation type="journal article" date="2013" name="Lancet">
        <title>First case of E anophelis outbreak in an intensive-care unit.</title>
        <authorList>
            <person name="Teo J."/>
            <person name="Tan S.Y."/>
            <person name="Tay M."/>
            <person name="Ding Y."/>
            <person name="Kjelleberg S."/>
            <person name="Givskov M."/>
            <person name="Lin R.T."/>
            <person name="Yang L."/>
        </authorList>
    </citation>
    <scope>NUCLEOTIDE SEQUENCE [LARGE SCALE GENOMIC DNA]</scope>
    <source>
        <strain evidence="8">NUHP1</strain>
    </source>
</reference>
<dbReference type="PANTHER" id="PTHR30158">
    <property type="entry name" value="ACRA/E-RELATED COMPONENT OF DRUG EFFLUX TRANSPORTER"/>
    <property type="match status" value="1"/>
</dbReference>
<gene>
    <name evidence="8" type="ORF">BD94_0995</name>
</gene>
<dbReference type="PROSITE" id="PS51257">
    <property type="entry name" value="PROKAR_LIPOPROTEIN"/>
    <property type="match status" value="1"/>
</dbReference>
<dbReference type="EMBL" id="CP007547">
    <property type="protein sequence ID" value="AIL44770.1"/>
    <property type="molecule type" value="Genomic_DNA"/>
</dbReference>
<protein>
    <submittedName>
        <fullName evidence="8">Putative RND efflux membrane fusion protein</fullName>
    </submittedName>
</protein>
<reference evidence="8" key="2">
    <citation type="journal article" date="2015" name="Genome Biol. Evol.">
        <title>Complete Genome Sequence and Transcriptomic Analysis of the Novel Pathogen Elizabethkingia anophelis in Response to Oxidative Stress.</title>
        <authorList>
            <person name="Li Y."/>
            <person name="Liu Y."/>
            <person name="Chew S.C."/>
            <person name="Tay M."/>
            <person name="Salido M.M."/>
            <person name="Teo J."/>
            <person name="Lauro F.M."/>
            <person name="Givskov M."/>
            <person name="Yang L."/>
        </authorList>
    </citation>
    <scope>NUCLEOTIDE SEQUENCE</scope>
    <source>
        <strain evidence="8">NUHP1</strain>
    </source>
</reference>
<evidence type="ECO:0000313" key="8">
    <source>
        <dbReference type="EMBL" id="AIL44770.1"/>
    </source>
</evidence>
<organism evidence="8 9">
    <name type="scientific">Elizabethkingia anophelis NUHP1</name>
    <dbReference type="NCBI Taxonomy" id="1338011"/>
    <lineage>
        <taxon>Bacteria</taxon>
        <taxon>Pseudomonadati</taxon>
        <taxon>Bacteroidota</taxon>
        <taxon>Flavobacteriia</taxon>
        <taxon>Flavobacteriales</taxon>
        <taxon>Weeksellaceae</taxon>
        <taxon>Elizabethkingia</taxon>
    </lineage>
</organism>
<dbReference type="GO" id="GO:0005886">
    <property type="term" value="C:plasma membrane"/>
    <property type="evidence" value="ECO:0007669"/>
    <property type="project" value="TreeGrafter"/>
</dbReference>
<dbReference type="InterPro" id="IPR006143">
    <property type="entry name" value="RND_pump_MFP"/>
</dbReference>
<dbReference type="HOGENOM" id="CLU_018816_2_1_10"/>
<evidence type="ECO:0000313" key="9">
    <source>
        <dbReference type="Proteomes" id="UP000028933"/>
    </source>
</evidence>
<dbReference type="RefSeq" id="WP_024565297.1">
    <property type="nucleotide sequence ID" value="NZ_CP007547.1"/>
</dbReference>
<dbReference type="eggNOG" id="COG0845">
    <property type="taxonomic scope" value="Bacteria"/>
</dbReference>
<comment type="subcellular location">
    <subcellularLocation>
        <location evidence="1">Cell envelope</location>
    </subcellularLocation>
</comment>
<dbReference type="Pfam" id="PF25967">
    <property type="entry name" value="RND-MFP_C"/>
    <property type="match status" value="1"/>
</dbReference>
<sequence length="362" mass="40421">MYLKHVIICVVTVLLIASCSKAKDAANKEVKNVPVLKITKKDTLVSNQFVTDIQAKKNVEIHSRIAGIMQYVSVNEGQFVKQGQRLFKINDAELQMELLKSNASLKQAEADVRIAEVEVKQIQSLYDKKFVAGNELEMVKAKLSSAKAKLAYADAERKTVLQKISFTNIVAPFDGVIDVIPYKEGSLVENGSLLTTLSQLNEIYAYFSIPENKYFEMLANDKIGAHQKIELMLPNGIKYQYNGTLRTAEGEIDKATGSIRYKVSFPNPDHLIKHGTSGKLIISEDQPDAILIPQKSTFSIQDKTYVFIVDSQNRVKMRNISIGTTLRDSYIVDSGLKAGDIIVYEGTQSLRDGESIRVKKTY</sequence>
<name>A0A077EGV8_9FLAO</name>
<evidence type="ECO:0000259" key="7">
    <source>
        <dbReference type="Pfam" id="PF25967"/>
    </source>
</evidence>
<evidence type="ECO:0000256" key="4">
    <source>
        <dbReference type="SAM" id="SignalP"/>
    </source>
</evidence>
<dbReference type="STRING" id="1338011.BD94_0995"/>
<dbReference type="KEGG" id="eao:BD94_0995"/>
<dbReference type="GO" id="GO:0046677">
    <property type="term" value="P:response to antibiotic"/>
    <property type="evidence" value="ECO:0007669"/>
    <property type="project" value="TreeGrafter"/>
</dbReference>
<evidence type="ECO:0000259" key="6">
    <source>
        <dbReference type="Pfam" id="PF25944"/>
    </source>
</evidence>
<dbReference type="Gene3D" id="2.40.420.20">
    <property type="match status" value="1"/>
</dbReference>
<dbReference type="PANTHER" id="PTHR30158:SF23">
    <property type="entry name" value="MULTIDRUG RESISTANCE PROTEIN MEXA"/>
    <property type="match status" value="1"/>
</dbReference>
<evidence type="ECO:0000259" key="5">
    <source>
        <dbReference type="Pfam" id="PF25917"/>
    </source>
</evidence>